<reference evidence="2" key="1">
    <citation type="journal article" date="2014" name="Front. Microbiol.">
        <title>High frequency of phylogenetically diverse reductive dehalogenase-homologous genes in deep subseafloor sedimentary metagenomes.</title>
        <authorList>
            <person name="Kawai M."/>
            <person name="Futagami T."/>
            <person name="Toyoda A."/>
            <person name="Takaki Y."/>
            <person name="Nishi S."/>
            <person name="Hori S."/>
            <person name="Arai W."/>
            <person name="Tsubouchi T."/>
            <person name="Morono Y."/>
            <person name="Uchiyama I."/>
            <person name="Ito T."/>
            <person name="Fujiyama A."/>
            <person name="Inagaki F."/>
            <person name="Takami H."/>
        </authorList>
    </citation>
    <scope>NUCLEOTIDE SEQUENCE</scope>
    <source>
        <strain evidence="2">Expedition CK06-06</strain>
    </source>
</reference>
<dbReference type="Pfam" id="PF17874">
    <property type="entry name" value="TPR_MalT"/>
    <property type="match status" value="1"/>
</dbReference>
<dbReference type="SUPFAM" id="SSF48452">
    <property type="entry name" value="TPR-like"/>
    <property type="match status" value="1"/>
</dbReference>
<dbReference type="Gene3D" id="1.25.40.10">
    <property type="entry name" value="Tetratricopeptide repeat domain"/>
    <property type="match status" value="1"/>
</dbReference>
<protein>
    <recommendedName>
        <fullName evidence="1">MalT-like TPR region domain-containing protein</fullName>
    </recommendedName>
</protein>
<evidence type="ECO:0000259" key="1">
    <source>
        <dbReference type="Pfam" id="PF17874"/>
    </source>
</evidence>
<gene>
    <name evidence="2" type="ORF">S12H4_41635</name>
</gene>
<name>X1UWX4_9ZZZZ</name>
<feature type="non-terminal residue" evidence="2">
    <location>
        <position position="260"/>
    </location>
</feature>
<dbReference type="AlphaFoldDB" id="X1UWX4"/>
<dbReference type="EMBL" id="BARW01025393">
    <property type="protein sequence ID" value="GAJ08092.1"/>
    <property type="molecule type" value="Genomic_DNA"/>
</dbReference>
<proteinExistence type="predicted"/>
<evidence type="ECO:0000313" key="2">
    <source>
        <dbReference type="EMBL" id="GAJ08092.1"/>
    </source>
</evidence>
<accession>X1UWX4</accession>
<feature type="non-terminal residue" evidence="2">
    <location>
        <position position="1"/>
    </location>
</feature>
<dbReference type="InterPro" id="IPR011990">
    <property type="entry name" value="TPR-like_helical_dom_sf"/>
</dbReference>
<sequence>YLPADDLIARSAVVGNLGLAYFVTGELSIARSYFEETNSLGQAGGNHYYALFAMSYLGDILRLQGHLYQAAEKYRETLILGSQWSGDELLPATGTAYVGLSQVLYEWNDIYGAIHHATIETKLAERGGVTRPLLIGYLLLALQNQICGNIKEMTEALQRAEEIRPESINPYTLLHAAAWKARLSLTQGDLNATNRWASSQEPKLNLQDTPDFWSELPYLTLVQLRIAQGEVDEIHAPLEQLGRKVEAEKRTGSLIEIWLY</sequence>
<comment type="caution">
    <text evidence="2">The sequence shown here is derived from an EMBL/GenBank/DDBJ whole genome shotgun (WGS) entry which is preliminary data.</text>
</comment>
<dbReference type="InterPro" id="IPR041617">
    <property type="entry name" value="TPR_MalT"/>
</dbReference>
<organism evidence="2">
    <name type="scientific">marine sediment metagenome</name>
    <dbReference type="NCBI Taxonomy" id="412755"/>
    <lineage>
        <taxon>unclassified sequences</taxon>
        <taxon>metagenomes</taxon>
        <taxon>ecological metagenomes</taxon>
    </lineage>
</organism>
<feature type="domain" description="MalT-like TPR region" evidence="1">
    <location>
        <begin position="1"/>
        <end position="259"/>
    </location>
</feature>